<reference evidence="1" key="1">
    <citation type="submission" date="2024-05" db="EMBL/GenBank/DDBJ databases">
        <title>Isolation and characterization of Sporomusa carbonis sp. nov., a carboxydotrophic hydrogenogen in the genus of Sporomusa isolated from a charcoal burning pile.</title>
        <authorList>
            <person name="Boeer T."/>
            <person name="Rosenbaum F."/>
            <person name="Eysell L."/>
            <person name="Mueller V."/>
            <person name="Daniel R."/>
            <person name="Poehlein A."/>
        </authorList>
    </citation>
    <scope>NUCLEOTIDE SEQUENCE [LARGE SCALE GENOMIC DNA]</scope>
    <source>
        <strain evidence="1">DSM 10669</strain>
    </source>
</reference>
<dbReference type="EMBL" id="CP155573">
    <property type="protein sequence ID" value="XFO69346.1"/>
    <property type="molecule type" value="Genomic_DNA"/>
</dbReference>
<proteinExistence type="predicted"/>
<evidence type="ECO:0000313" key="1">
    <source>
        <dbReference type="EMBL" id="XFO69346.1"/>
    </source>
</evidence>
<dbReference type="Proteomes" id="UP000216752">
    <property type="component" value="Chromosome"/>
</dbReference>
<sequence length="62" mass="6888">MAKLNSMYAGLRIWATRITIMSGAEVGNADVNRMSITVPAWLLKEIVYSNGKSRLECANIEE</sequence>
<protein>
    <submittedName>
        <fullName evidence="1">Uncharacterized protein</fullName>
    </submittedName>
</protein>
<accession>A0ABZ3IUZ9</accession>
<gene>
    <name evidence="1" type="ORF">SPSIL_055790</name>
</gene>
<dbReference type="RefSeq" id="WP_094602625.1">
    <property type="nucleotide sequence ID" value="NZ_CP155573.1"/>
</dbReference>
<evidence type="ECO:0000313" key="2">
    <source>
        <dbReference type="Proteomes" id="UP000216752"/>
    </source>
</evidence>
<organism evidence="1 2">
    <name type="scientific">Sporomusa silvacetica DSM 10669</name>
    <dbReference type="NCBI Taxonomy" id="1123289"/>
    <lineage>
        <taxon>Bacteria</taxon>
        <taxon>Bacillati</taxon>
        <taxon>Bacillota</taxon>
        <taxon>Negativicutes</taxon>
        <taxon>Selenomonadales</taxon>
        <taxon>Sporomusaceae</taxon>
        <taxon>Sporomusa</taxon>
    </lineage>
</organism>
<keyword evidence="2" id="KW-1185">Reference proteome</keyword>
<name>A0ABZ3IUZ9_9FIRM</name>